<comment type="caution">
    <text evidence="1">The sequence shown here is derived from an EMBL/GenBank/DDBJ whole genome shotgun (WGS) entry which is preliminary data.</text>
</comment>
<dbReference type="EMBL" id="LVLJ01001546">
    <property type="protein sequence ID" value="OAE29043.1"/>
    <property type="molecule type" value="Genomic_DNA"/>
</dbReference>
<evidence type="ECO:0000313" key="2">
    <source>
        <dbReference type="Proteomes" id="UP000077202"/>
    </source>
</evidence>
<accession>A0A176W8R4</accession>
<proteinExistence type="predicted"/>
<dbReference type="AlphaFoldDB" id="A0A176W8R4"/>
<dbReference type="Proteomes" id="UP000077202">
    <property type="component" value="Unassembled WGS sequence"/>
</dbReference>
<keyword evidence="2" id="KW-1185">Reference proteome</keyword>
<protein>
    <submittedName>
        <fullName evidence="1">Uncharacterized protein</fullName>
    </submittedName>
</protein>
<sequence length="108" mass="12170">MIQYGHALLKSSESNDSALLVTQGVVMWKFRRKDDDAVQNDAKFLARLDSTVTFRTGGWILDNQLFWDVAIARFLLSPTLGPRAPPVDMDRTHLAGHREIDCRQSVGL</sequence>
<organism evidence="1 2">
    <name type="scientific">Marchantia polymorpha subsp. ruderalis</name>
    <dbReference type="NCBI Taxonomy" id="1480154"/>
    <lineage>
        <taxon>Eukaryota</taxon>
        <taxon>Viridiplantae</taxon>
        <taxon>Streptophyta</taxon>
        <taxon>Embryophyta</taxon>
        <taxon>Marchantiophyta</taxon>
        <taxon>Marchantiopsida</taxon>
        <taxon>Marchantiidae</taxon>
        <taxon>Marchantiales</taxon>
        <taxon>Marchantiaceae</taxon>
        <taxon>Marchantia</taxon>
    </lineage>
</organism>
<reference evidence="1" key="1">
    <citation type="submission" date="2016-03" db="EMBL/GenBank/DDBJ databases">
        <title>Mechanisms controlling the formation of the plant cell surface in tip-growing cells are functionally conserved among land plants.</title>
        <authorList>
            <person name="Honkanen S."/>
            <person name="Jones V.A."/>
            <person name="Morieri G."/>
            <person name="Champion C."/>
            <person name="Hetherington A.J."/>
            <person name="Kelly S."/>
            <person name="Saint-Marcoux D."/>
            <person name="Proust H."/>
            <person name="Prescott H."/>
            <person name="Dolan L."/>
        </authorList>
    </citation>
    <scope>NUCLEOTIDE SEQUENCE [LARGE SCALE GENOMIC DNA]</scope>
    <source>
        <tissue evidence="1">Whole gametophyte</tissue>
    </source>
</reference>
<name>A0A176W8R4_MARPO</name>
<gene>
    <name evidence="1" type="ORF">AXG93_146s1180</name>
</gene>
<evidence type="ECO:0000313" key="1">
    <source>
        <dbReference type="EMBL" id="OAE29043.1"/>
    </source>
</evidence>